<dbReference type="AlphaFoldDB" id="A0A840C6C0"/>
<evidence type="ECO:0000256" key="2">
    <source>
        <dbReference type="ARBA" id="ARBA00009772"/>
    </source>
</evidence>
<dbReference type="Proteomes" id="UP000585681">
    <property type="component" value="Unassembled WGS sequence"/>
</dbReference>
<accession>A0A840C6C0</accession>
<dbReference type="Pfam" id="PF01311">
    <property type="entry name" value="Bac_export_1"/>
    <property type="match status" value="1"/>
</dbReference>
<evidence type="ECO:0000313" key="9">
    <source>
        <dbReference type="Proteomes" id="UP000585681"/>
    </source>
</evidence>
<evidence type="ECO:0000313" key="8">
    <source>
        <dbReference type="EMBL" id="MBB4021481.1"/>
    </source>
</evidence>
<keyword evidence="4 7" id="KW-0812">Transmembrane</keyword>
<evidence type="ECO:0000256" key="1">
    <source>
        <dbReference type="ARBA" id="ARBA00004651"/>
    </source>
</evidence>
<dbReference type="PANTHER" id="PTHR30065">
    <property type="entry name" value="FLAGELLAR BIOSYNTHETIC PROTEIN FLIR"/>
    <property type="match status" value="1"/>
</dbReference>
<keyword evidence="3" id="KW-1003">Cell membrane</keyword>
<dbReference type="RefSeq" id="WP_054537650.1">
    <property type="nucleotide sequence ID" value="NZ_JACIEQ010000001.1"/>
</dbReference>
<feature type="transmembrane region" description="Helical" evidence="7">
    <location>
        <begin position="129"/>
        <end position="147"/>
    </location>
</feature>
<feature type="transmembrane region" description="Helical" evidence="7">
    <location>
        <begin position="85"/>
        <end position="108"/>
    </location>
</feature>
<keyword evidence="9" id="KW-1185">Reference proteome</keyword>
<keyword evidence="8" id="KW-0969">Cilium</keyword>
<proteinExistence type="inferred from homology"/>
<feature type="transmembrane region" description="Helical" evidence="7">
    <location>
        <begin position="16"/>
        <end position="35"/>
    </location>
</feature>
<evidence type="ECO:0000256" key="4">
    <source>
        <dbReference type="ARBA" id="ARBA00022692"/>
    </source>
</evidence>
<evidence type="ECO:0000256" key="6">
    <source>
        <dbReference type="ARBA" id="ARBA00023136"/>
    </source>
</evidence>
<dbReference type="InterPro" id="IPR002010">
    <property type="entry name" value="T3SS_IM_R"/>
</dbReference>
<feature type="transmembrane region" description="Helical" evidence="7">
    <location>
        <begin position="179"/>
        <end position="202"/>
    </location>
</feature>
<comment type="similarity">
    <text evidence="2">Belongs to the FliR/MopE/SpaR family.</text>
</comment>
<reference evidence="8" key="1">
    <citation type="submission" date="2020-08" db="EMBL/GenBank/DDBJ databases">
        <title>Genomic Encyclopedia of Type Strains, Phase IV (KMG-IV): sequencing the most valuable type-strain genomes for metagenomic binning, comparative biology and taxonomic classification.</title>
        <authorList>
            <person name="Goeker M."/>
        </authorList>
    </citation>
    <scope>NUCLEOTIDE SEQUENCE [LARGE SCALE GENOMIC DNA]</scope>
    <source>
        <strain evidence="8">DSM 105040</strain>
    </source>
</reference>
<keyword evidence="8" id="KW-0966">Cell projection</keyword>
<dbReference type="GO" id="GO:0005886">
    <property type="term" value="C:plasma membrane"/>
    <property type="evidence" value="ECO:0007669"/>
    <property type="project" value="UniProtKB-SubCell"/>
</dbReference>
<comment type="caution">
    <text evidence="8">The sequence shown here is derived from an EMBL/GenBank/DDBJ whole genome shotgun (WGS) entry which is preliminary data.</text>
</comment>
<evidence type="ECO:0000256" key="3">
    <source>
        <dbReference type="ARBA" id="ARBA00022475"/>
    </source>
</evidence>
<name>A0A840C6C0_9RHOB</name>
<sequence length="259" mass="26393">MIAALAALLPAGQQSLSLGFIVFLRVGAVMALLPAFGEHSVPPRVRLALALAFSMVIAPAVSGSIGPVPASEADFLPYIASEVAVGLSLGMILRLLVMVLQIAGQVAAQATSLSQIFGGVGGEPQPAMAHLLVSAGLALAVMSGLHVRAAEAMILSYDILPPARMPDAAMLAQWGIGHIARGFGLAVTLAMPFVIASLIYNLALGIINRAMPQLMVAFVGAPAITAGGLVLMALAMPAMLNIWGGWMTGILANPYGAAP</sequence>
<dbReference type="GO" id="GO:0006605">
    <property type="term" value="P:protein targeting"/>
    <property type="evidence" value="ECO:0007669"/>
    <property type="project" value="InterPro"/>
</dbReference>
<protein>
    <submittedName>
        <fullName evidence="8">Flagellar biosynthetic protein FliR</fullName>
    </submittedName>
</protein>
<keyword evidence="6 7" id="KW-0472">Membrane</keyword>
<feature type="transmembrane region" description="Helical" evidence="7">
    <location>
        <begin position="47"/>
        <end position="65"/>
    </location>
</feature>
<gene>
    <name evidence="8" type="ORF">GGR17_001272</name>
</gene>
<feature type="transmembrane region" description="Helical" evidence="7">
    <location>
        <begin position="214"/>
        <end position="236"/>
    </location>
</feature>
<organism evidence="8 9">
    <name type="scientific">Actibacterium naphthalenivorans</name>
    <dbReference type="NCBI Taxonomy" id="1614693"/>
    <lineage>
        <taxon>Bacteria</taxon>
        <taxon>Pseudomonadati</taxon>
        <taxon>Pseudomonadota</taxon>
        <taxon>Alphaproteobacteria</taxon>
        <taxon>Rhodobacterales</taxon>
        <taxon>Roseobacteraceae</taxon>
        <taxon>Actibacterium</taxon>
    </lineage>
</organism>
<keyword evidence="5 7" id="KW-1133">Transmembrane helix</keyword>
<evidence type="ECO:0000256" key="7">
    <source>
        <dbReference type="SAM" id="Phobius"/>
    </source>
</evidence>
<dbReference type="PRINTS" id="PR00953">
    <property type="entry name" value="TYPE3IMRPROT"/>
</dbReference>
<dbReference type="PANTHER" id="PTHR30065:SF1">
    <property type="entry name" value="SURFACE PRESENTATION OF ANTIGENS PROTEIN SPAR"/>
    <property type="match status" value="1"/>
</dbReference>
<evidence type="ECO:0000256" key="5">
    <source>
        <dbReference type="ARBA" id="ARBA00022989"/>
    </source>
</evidence>
<keyword evidence="8" id="KW-0282">Flagellum</keyword>
<comment type="subcellular location">
    <subcellularLocation>
        <location evidence="1">Cell membrane</location>
        <topology evidence="1">Multi-pass membrane protein</topology>
    </subcellularLocation>
</comment>
<dbReference type="EMBL" id="JACIEQ010000001">
    <property type="protein sequence ID" value="MBB4021481.1"/>
    <property type="molecule type" value="Genomic_DNA"/>
</dbReference>